<sequence length="101" mass="11208">MPTSVVSQFETGRFIKFPNVSSFVSADRLTAYYHLHHNQDFGIVSQDRAEANREAIKEGKGEVVSEYSVSESVHVQFTTTIGFKTVITMIDSEGSLIVSGY</sequence>
<dbReference type="KEGG" id="afx:JZ786_19700"/>
<dbReference type="Proteomes" id="UP000663505">
    <property type="component" value="Chromosome"/>
</dbReference>
<organism evidence="1 2">
    <name type="scientific">Alicyclobacillus mengziensis</name>
    <dbReference type="NCBI Taxonomy" id="2931921"/>
    <lineage>
        <taxon>Bacteria</taxon>
        <taxon>Bacillati</taxon>
        <taxon>Bacillota</taxon>
        <taxon>Bacilli</taxon>
        <taxon>Bacillales</taxon>
        <taxon>Alicyclobacillaceae</taxon>
        <taxon>Alicyclobacillus</taxon>
    </lineage>
</organism>
<evidence type="ECO:0000313" key="1">
    <source>
        <dbReference type="EMBL" id="QSO46649.1"/>
    </source>
</evidence>
<accession>A0A9X7VXU1</accession>
<dbReference type="EMBL" id="CP071182">
    <property type="protein sequence ID" value="QSO46649.1"/>
    <property type="molecule type" value="Genomic_DNA"/>
</dbReference>
<keyword evidence="2" id="KW-1185">Reference proteome</keyword>
<protein>
    <submittedName>
        <fullName evidence="1">Uncharacterized protein</fullName>
    </submittedName>
</protein>
<reference evidence="1 2" key="1">
    <citation type="submission" date="2021-02" db="EMBL/GenBank/DDBJ databases">
        <title>Alicyclobacillus curvatus sp. nov. and Alicyclobacillus mengziensis sp. nov., two acidophilic bacteria isolated from acid mine drainage.</title>
        <authorList>
            <person name="Huang Y."/>
        </authorList>
    </citation>
    <scope>NUCLEOTIDE SEQUENCE [LARGE SCALE GENOMIC DNA]</scope>
    <source>
        <strain evidence="1 2">S30H14</strain>
    </source>
</reference>
<proteinExistence type="predicted"/>
<evidence type="ECO:0000313" key="2">
    <source>
        <dbReference type="Proteomes" id="UP000663505"/>
    </source>
</evidence>
<gene>
    <name evidence="1" type="ORF">JZ786_19700</name>
</gene>
<name>A0A9X7VXU1_9BACL</name>
<dbReference type="AlphaFoldDB" id="A0A9X7VXU1"/>
<dbReference type="RefSeq" id="WP_206656014.1">
    <property type="nucleotide sequence ID" value="NZ_CP071182.1"/>
</dbReference>